<gene>
    <name evidence="2" type="ORF">BS640_05815</name>
</gene>
<dbReference type="CDD" id="cd20292">
    <property type="entry name" value="cupin_QdtA-like"/>
    <property type="match status" value="1"/>
</dbReference>
<dbReference type="GO" id="GO:0016853">
    <property type="term" value="F:isomerase activity"/>
    <property type="evidence" value="ECO:0007669"/>
    <property type="project" value="UniProtKB-KW"/>
</dbReference>
<dbReference type="InterPro" id="IPR008894">
    <property type="entry name" value="QdtA_cupin_dom"/>
</dbReference>
<dbReference type="EMBL" id="MRWE01000007">
    <property type="protein sequence ID" value="ORJ26356.1"/>
    <property type="molecule type" value="Genomic_DNA"/>
</dbReference>
<dbReference type="STRING" id="1646377.BS640_05815"/>
<feature type="domain" description="Sugar 3,4-ketoisomerase QdtA cupin" evidence="1">
    <location>
        <begin position="19"/>
        <end position="145"/>
    </location>
</feature>
<comment type="caution">
    <text evidence="2">The sequence shown here is derived from an EMBL/GenBank/DDBJ whole genome shotgun (WGS) entry which is preliminary data.</text>
</comment>
<dbReference type="RefSeq" id="WP_017490060.1">
    <property type="nucleotide sequence ID" value="NZ_CAUQAZ010000043.1"/>
</dbReference>
<organism evidence="2 3">
    <name type="scientific">Rouxiella badensis</name>
    <dbReference type="NCBI Taxonomy" id="1646377"/>
    <lineage>
        <taxon>Bacteria</taxon>
        <taxon>Pseudomonadati</taxon>
        <taxon>Pseudomonadota</taxon>
        <taxon>Gammaproteobacteria</taxon>
        <taxon>Enterobacterales</taxon>
        <taxon>Yersiniaceae</taxon>
        <taxon>Rouxiella</taxon>
    </lineage>
</organism>
<accession>A0A1X0WHT9</accession>
<proteinExistence type="predicted"/>
<dbReference type="Proteomes" id="UP000192536">
    <property type="component" value="Unassembled WGS sequence"/>
</dbReference>
<protein>
    <submittedName>
        <fullName evidence="2">dTDP-6-deoxy-3,4-keto-hexulose isomerase</fullName>
    </submittedName>
</protein>
<sequence>MNLFTHTDETDSSQPPQHSVIDLVTFTDERGCLVSVESMNQVPFEIKRLFYIFNTNTNQNRGFHAHRRDKMFLICLVGKLRVRLNDGMKISDHWLDSPSKGLLVNDMVWVEMHDFSKDCALVVLSSEKYDKGDYIHDYDVFIEEAKAKYEE</sequence>
<evidence type="ECO:0000259" key="1">
    <source>
        <dbReference type="Pfam" id="PF05523"/>
    </source>
</evidence>
<dbReference type="Gene3D" id="2.60.120.10">
    <property type="entry name" value="Jelly Rolls"/>
    <property type="match status" value="1"/>
</dbReference>
<name>A0A1X0WHT9_9GAMM</name>
<evidence type="ECO:0000313" key="2">
    <source>
        <dbReference type="EMBL" id="ORJ26356.1"/>
    </source>
</evidence>
<reference evidence="2 3" key="1">
    <citation type="journal article" date="2017" name="Int. J. Syst. Evol. Microbiol.">
        <title>Rouxiella badensis sp. nov. and Rouxiella silvae sp. nov. isolated from peat bog soil in Germany and emendation of the genus description.</title>
        <authorList>
            <person name="Le Fleche-Mateos A."/>
            <person name="Kugler J.H."/>
            <person name="Hansen S.H."/>
            <person name="Syldatk C."/>
            <person name="Hausmann R."/>
            <person name="Lomprez F."/>
            <person name="Vandenbogaert M."/>
            <person name="Manuguerra J.C."/>
            <person name="Grimont P.A."/>
        </authorList>
    </citation>
    <scope>NUCLEOTIDE SEQUENCE [LARGE SCALE GENOMIC DNA]</scope>
    <source>
        <strain evidence="2 3">DSM 100043</strain>
    </source>
</reference>
<dbReference type="Pfam" id="PF05523">
    <property type="entry name" value="FdtA"/>
    <property type="match status" value="1"/>
</dbReference>
<dbReference type="SUPFAM" id="SSF51182">
    <property type="entry name" value="RmlC-like cupins"/>
    <property type="match status" value="1"/>
</dbReference>
<dbReference type="AlphaFoldDB" id="A0A1X0WHT9"/>
<evidence type="ECO:0000313" key="3">
    <source>
        <dbReference type="Proteomes" id="UP000192536"/>
    </source>
</evidence>
<dbReference type="InterPro" id="IPR014710">
    <property type="entry name" value="RmlC-like_jellyroll"/>
</dbReference>
<keyword evidence="3" id="KW-1185">Reference proteome</keyword>
<keyword evidence="2" id="KW-0413">Isomerase</keyword>
<dbReference type="InterPro" id="IPR011051">
    <property type="entry name" value="RmlC_Cupin_sf"/>
</dbReference>